<feature type="compositionally biased region" description="Pro residues" evidence="1">
    <location>
        <begin position="1"/>
        <end position="10"/>
    </location>
</feature>
<protein>
    <submittedName>
        <fullName evidence="2">Uncharacterized protein</fullName>
    </submittedName>
</protein>
<evidence type="ECO:0000313" key="3">
    <source>
        <dbReference type="Proteomes" id="UP001620461"/>
    </source>
</evidence>
<feature type="compositionally biased region" description="Polar residues" evidence="1">
    <location>
        <begin position="20"/>
        <end position="58"/>
    </location>
</feature>
<accession>A0ABW8JLW4</accession>
<reference evidence="2 3" key="1">
    <citation type="submission" date="2020-10" db="EMBL/GenBank/DDBJ databases">
        <title>Phylogeny of dyella-like bacteria.</title>
        <authorList>
            <person name="Fu J."/>
        </authorList>
    </citation>
    <scope>NUCLEOTIDE SEQUENCE [LARGE SCALE GENOMIC DNA]</scope>
    <source>
        <strain evidence="2 3">JP1</strain>
    </source>
</reference>
<keyword evidence="3" id="KW-1185">Reference proteome</keyword>
<feature type="region of interest" description="Disordered" evidence="1">
    <location>
        <begin position="1"/>
        <end position="58"/>
    </location>
</feature>
<name>A0ABW8JLW4_9GAMM</name>
<sequence length="98" mass="10373">MNQPPAPSQPGMPAQGNAGNGSATFNSAQGQVTINSTMNQTPSTASPPSFEQLSGGSKYITSEQANAYPPLANDFSYVAGHGKRITKAQYERWLKNLN</sequence>
<organism evidence="2 3">
    <name type="scientific">Dyella jejuensis</name>
    <dbReference type="NCBI Taxonomy" id="1432009"/>
    <lineage>
        <taxon>Bacteria</taxon>
        <taxon>Pseudomonadati</taxon>
        <taxon>Pseudomonadota</taxon>
        <taxon>Gammaproteobacteria</taxon>
        <taxon>Lysobacterales</taxon>
        <taxon>Rhodanobacteraceae</taxon>
        <taxon>Dyella</taxon>
    </lineage>
</organism>
<evidence type="ECO:0000256" key="1">
    <source>
        <dbReference type="SAM" id="MobiDB-lite"/>
    </source>
</evidence>
<proteinExistence type="predicted"/>
<dbReference type="EMBL" id="JADIKJ010000011">
    <property type="protein sequence ID" value="MFK2900847.1"/>
    <property type="molecule type" value="Genomic_DNA"/>
</dbReference>
<comment type="caution">
    <text evidence="2">The sequence shown here is derived from an EMBL/GenBank/DDBJ whole genome shotgun (WGS) entry which is preliminary data.</text>
</comment>
<dbReference type="RefSeq" id="WP_404547357.1">
    <property type="nucleotide sequence ID" value="NZ_JADIKJ010000011.1"/>
</dbReference>
<evidence type="ECO:0000313" key="2">
    <source>
        <dbReference type="EMBL" id="MFK2900847.1"/>
    </source>
</evidence>
<gene>
    <name evidence="2" type="ORF">ISP15_10920</name>
</gene>
<dbReference type="Proteomes" id="UP001620461">
    <property type="component" value="Unassembled WGS sequence"/>
</dbReference>